<proteinExistence type="predicted"/>
<dbReference type="InterPro" id="IPR051570">
    <property type="entry name" value="TBC1_cilium_biogenesis"/>
</dbReference>
<dbReference type="Proteomes" id="UP000734854">
    <property type="component" value="Unassembled WGS sequence"/>
</dbReference>
<accession>A0A8J5EAP8</accession>
<keyword evidence="6" id="KW-1185">Reference proteome</keyword>
<evidence type="ECO:0000256" key="3">
    <source>
        <dbReference type="PROSITE-ProRule" id="PRU00221"/>
    </source>
</evidence>
<evidence type="ECO:0000256" key="4">
    <source>
        <dbReference type="SAM" id="MobiDB-lite"/>
    </source>
</evidence>
<dbReference type="InterPro" id="IPR001680">
    <property type="entry name" value="WD40_rpt"/>
</dbReference>
<dbReference type="PANTHER" id="PTHR19853">
    <property type="entry name" value="WD REPEAT CONTAINING PROTEIN 3 WDR3"/>
    <property type="match status" value="1"/>
</dbReference>
<sequence length="117" mass="13069">MDSLKLFISLYGHKLPVLCMDISSDGDILVSGSADKNLKIWGLDFGDCHKSIFAHADSLLQVQEEREKRLEEVFESALDNLNEDRYAPKELVPDEGYVGVPGKETKDTSDGLNEYGF</sequence>
<feature type="region of interest" description="Disordered" evidence="4">
    <location>
        <begin position="93"/>
        <end position="117"/>
    </location>
</feature>
<comment type="caution">
    <text evidence="5">The sequence shown here is derived from an EMBL/GenBank/DDBJ whole genome shotgun (WGS) entry which is preliminary data.</text>
</comment>
<dbReference type="SMART" id="SM00320">
    <property type="entry name" value="WD40"/>
    <property type="match status" value="1"/>
</dbReference>
<evidence type="ECO:0000313" key="5">
    <source>
        <dbReference type="EMBL" id="KAG6469335.1"/>
    </source>
</evidence>
<keyword evidence="2" id="KW-0677">Repeat</keyword>
<dbReference type="InterPro" id="IPR015943">
    <property type="entry name" value="WD40/YVTN_repeat-like_dom_sf"/>
</dbReference>
<dbReference type="PROSITE" id="PS50082">
    <property type="entry name" value="WD_REPEATS_2"/>
    <property type="match status" value="1"/>
</dbReference>
<evidence type="ECO:0000313" key="6">
    <source>
        <dbReference type="Proteomes" id="UP000734854"/>
    </source>
</evidence>
<dbReference type="SUPFAM" id="SSF117289">
    <property type="entry name" value="Nucleoporin domain"/>
    <property type="match status" value="1"/>
</dbReference>
<evidence type="ECO:0000256" key="1">
    <source>
        <dbReference type="ARBA" id="ARBA00022574"/>
    </source>
</evidence>
<evidence type="ECO:0000256" key="2">
    <source>
        <dbReference type="ARBA" id="ARBA00022737"/>
    </source>
</evidence>
<dbReference type="EMBL" id="JACMSC010000022">
    <property type="protein sequence ID" value="KAG6469335.1"/>
    <property type="molecule type" value="Genomic_DNA"/>
</dbReference>
<dbReference type="AlphaFoldDB" id="A0A8J5EAP8"/>
<dbReference type="Pfam" id="PF00400">
    <property type="entry name" value="WD40"/>
    <property type="match status" value="1"/>
</dbReference>
<dbReference type="PANTHER" id="PTHR19853:SF0">
    <property type="entry name" value="WD REPEAT-CONTAINING PROTEIN 3"/>
    <property type="match status" value="1"/>
</dbReference>
<dbReference type="Gene3D" id="2.130.10.10">
    <property type="entry name" value="YVTN repeat-like/Quinoprotein amine dehydrogenase"/>
    <property type="match status" value="1"/>
</dbReference>
<organism evidence="5 6">
    <name type="scientific">Zingiber officinale</name>
    <name type="common">Ginger</name>
    <name type="synonym">Amomum zingiber</name>
    <dbReference type="NCBI Taxonomy" id="94328"/>
    <lineage>
        <taxon>Eukaryota</taxon>
        <taxon>Viridiplantae</taxon>
        <taxon>Streptophyta</taxon>
        <taxon>Embryophyta</taxon>
        <taxon>Tracheophyta</taxon>
        <taxon>Spermatophyta</taxon>
        <taxon>Magnoliopsida</taxon>
        <taxon>Liliopsida</taxon>
        <taxon>Zingiberales</taxon>
        <taxon>Zingiberaceae</taxon>
        <taxon>Zingiber</taxon>
    </lineage>
</organism>
<feature type="repeat" description="WD" evidence="3">
    <location>
        <begin position="10"/>
        <end position="51"/>
    </location>
</feature>
<dbReference type="GO" id="GO:0030515">
    <property type="term" value="F:snoRNA binding"/>
    <property type="evidence" value="ECO:0007669"/>
    <property type="project" value="TreeGrafter"/>
</dbReference>
<protein>
    <submittedName>
        <fullName evidence="5">Uncharacterized protein</fullName>
    </submittedName>
</protein>
<dbReference type="GO" id="GO:0032040">
    <property type="term" value="C:small-subunit processome"/>
    <property type="evidence" value="ECO:0007669"/>
    <property type="project" value="TreeGrafter"/>
</dbReference>
<name>A0A8J5EAP8_ZINOF</name>
<keyword evidence="1 3" id="KW-0853">WD repeat</keyword>
<gene>
    <name evidence="5" type="ORF">ZIOFF_074049</name>
</gene>
<dbReference type="GO" id="GO:0030490">
    <property type="term" value="P:maturation of SSU-rRNA"/>
    <property type="evidence" value="ECO:0007669"/>
    <property type="project" value="TreeGrafter"/>
</dbReference>
<reference evidence="5 6" key="1">
    <citation type="submission" date="2020-08" db="EMBL/GenBank/DDBJ databases">
        <title>Plant Genome Project.</title>
        <authorList>
            <person name="Zhang R.-G."/>
        </authorList>
    </citation>
    <scope>NUCLEOTIDE SEQUENCE [LARGE SCALE GENOMIC DNA]</scope>
    <source>
        <tissue evidence="5">Rhizome</tissue>
    </source>
</reference>
<dbReference type="GO" id="GO:0034388">
    <property type="term" value="C:Pwp2p-containing subcomplex of 90S preribosome"/>
    <property type="evidence" value="ECO:0007669"/>
    <property type="project" value="TreeGrafter"/>
</dbReference>
<dbReference type="PROSITE" id="PS50294">
    <property type="entry name" value="WD_REPEATS_REGION"/>
    <property type="match status" value="1"/>
</dbReference>